<proteinExistence type="predicted"/>
<dbReference type="Pfam" id="PF00535">
    <property type="entry name" value="Glycos_transf_2"/>
    <property type="match status" value="1"/>
</dbReference>
<dbReference type="EMBL" id="AP024590">
    <property type="protein sequence ID" value="BCU56458.1"/>
    <property type="molecule type" value="Genomic_DNA"/>
</dbReference>
<dbReference type="RefSeq" id="WP_088219990.1">
    <property type="nucleotide sequence ID" value="NZ_AP024590.1"/>
</dbReference>
<dbReference type="Gene3D" id="3.90.550.10">
    <property type="entry name" value="Spore Coat Polysaccharide Biosynthesis Protein SpsA, Chain A"/>
    <property type="match status" value="1"/>
</dbReference>
<accession>A0AA86M954</accession>
<dbReference type="InterPro" id="IPR001173">
    <property type="entry name" value="Glyco_trans_2-like"/>
</dbReference>
<dbReference type="InterPro" id="IPR043148">
    <property type="entry name" value="TagF_C"/>
</dbReference>
<dbReference type="Proteomes" id="UP000682928">
    <property type="component" value="Chromosome"/>
</dbReference>
<evidence type="ECO:0000313" key="2">
    <source>
        <dbReference type="EMBL" id="BCU56458.1"/>
    </source>
</evidence>
<evidence type="ECO:0000313" key="3">
    <source>
        <dbReference type="Proteomes" id="UP000682928"/>
    </source>
</evidence>
<protein>
    <submittedName>
        <fullName evidence="2">Glycosyl transferase</fullName>
    </submittedName>
</protein>
<dbReference type="AlphaFoldDB" id="A0AA86M954"/>
<organism evidence="2 3">
    <name type="scientific">Enterobacter kobei</name>
    <dbReference type="NCBI Taxonomy" id="208224"/>
    <lineage>
        <taxon>Bacteria</taxon>
        <taxon>Pseudomonadati</taxon>
        <taxon>Pseudomonadota</taxon>
        <taxon>Gammaproteobacteria</taxon>
        <taxon>Enterobacterales</taxon>
        <taxon>Enterobacteriaceae</taxon>
        <taxon>Enterobacter</taxon>
        <taxon>Enterobacter cloacae complex</taxon>
    </lineage>
</organism>
<dbReference type="CDD" id="cd00761">
    <property type="entry name" value="Glyco_tranf_GTA_type"/>
    <property type="match status" value="1"/>
</dbReference>
<dbReference type="SUPFAM" id="SSF53756">
    <property type="entry name" value="UDP-Glycosyltransferase/glycogen phosphorylase"/>
    <property type="match status" value="1"/>
</dbReference>
<dbReference type="SUPFAM" id="SSF53448">
    <property type="entry name" value="Nucleotide-diphospho-sugar transferases"/>
    <property type="match status" value="1"/>
</dbReference>
<reference evidence="2" key="1">
    <citation type="submission" date="2021-04" db="EMBL/GenBank/DDBJ databases">
        <title>Difference and commonality of drug resistance evolution in various bacteria. and drug sensitivity profiles.</title>
        <authorList>
            <person name="Maeda T."/>
            <person name="Shibai A."/>
            <person name="Kawada K."/>
            <person name="Kotani H."/>
            <person name="Tarusawa Y."/>
            <person name="Tanabe K."/>
            <person name="Furusawa C."/>
        </authorList>
    </citation>
    <scope>NUCLEOTIDE SEQUENCE</scope>
    <source>
        <strain evidence="2">JCM 8580</strain>
    </source>
</reference>
<gene>
    <name evidence="2" type="ORF">ENKO_30520</name>
</gene>
<evidence type="ECO:0000259" key="1">
    <source>
        <dbReference type="Pfam" id="PF00535"/>
    </source>
</evidence>
<dbReference type="PANTHER" id="PTHR22916">
    <property type="entry name" value="GLYCOSYLTRANSFERASE"/>
    <property type="match status" value="1"/>
</dbReference>
<dbReference type="GO" id="GO:0016758">
    <property type="term" value="F:hexosyltransferase activity"/>
    <property type="evidence" value="ECO:0007669"/>
    <property type="project" value="UniProtKB-ARBA"/>
</dbReference>
<dbReference type="InterPro" id="IPR029044">
    <property type="entry name" value="Nucleotide-diphossugar_trans"/>
</dbReference>
<sequence length="853" mass="96919">MSHHSPKPSLISALLDHAAPRGTRPLPFVSVVTPTWNRAAFLPYLLYMFRYQDYPADRRELIILDDSDTSQIAIINALTHNDPARFNIRYIHHPERLALGKKRNMLNERARGEYIVCMDDDDFYPADKLSYTVGMMQRHGALISGSDRIPIWYSHINRIFKTHAFGKQHILNGTFAYHRNYLKKHRYDDDCNLGEEQAFTDNFTVNPLQLPCERTILCISHSRNTFDKDFILGSSQPTDQTLEAVVTDPLLLAWYQSLHNATAGQPMLWARVDKIVVINRDARTDRWQQMQQELAALQVPADKVLRVTACEHPQPALGRTRSHQQVLQMAQDRGWENVLVLEDDAVLLKQEKHVSGFNALLAALTHVPWEVVLLGAQVTQGQPMKSLPGIIRAGDSEKVCAYLVNRPYYPALLTQLHDDPSVTLEARWQPLQARGKWLSFYPCISYQRPGFSDIEQQAADHIRFYFSKMGANHLAEKRKAQQPPVANRLGKTIGFYLETAFHYQLYQPMIAPLLDAGYHCDLLISDQVPQGLGDELRQLLAALDEPRLSGSRLSEVINRRQQYACLVSPYYTPALKPLAKVQVRAMYGLAKERWNHAWWNAFYHHILCFSHYSQQALDINGNARVVGNPRFDKWHRGEVDRSALAGLRLDAKKPTLLYAPTFGALSSIPHWAESLSRLSREYNLVVKLHHGTLHRAEEADDLAIVERHIKKRVTRHDLTLPLLQCADYVLTDNSGFIFDAIHAGKRVILLDWAGMDDLLAQDVTYSNPHSAEQKIRALLPVARNMAELRQQLSAEGDWASRDAALADVRHHYCDAFQDGNAGQRAAACLMAAVDTPADPQANSLLHSLQQKLF</sequence>
<dbReference type="PANTHER" id="PTHR22916:SF3">
    <property type="entry name" value="UDP-GLCNAC:BETAGAL BETA-1,3-N-ACETYLGLUCOSAMINYLTRANSFERASE-LIKE PROTEIN 1"/>
    <property type="match status" value="1"/>
</dbReference>
<name>A0AA86M954_9ENTR</name>
<keyword evidence="2" id="KW-0808">Transferase</keyword>
<feature type="domain" description="Glycosyltransferase 2-like" evidence="1">
    <location>
        <begin position="30"/>
        <end position="148"/>
    </location>
</feature>
<dbReference type="Gene3D" id="3.40.50.12580">
    <property type="match status" value="1"/>
</dbReference>